<organism evidence="2 3">
    <name type="scientific">Roseisolibacter agri</name>
    <dbReference type="NCBI Taxonomy" id="2014610"/>
    <lineage>
        <taxon>Bacteria</taxon>
        <taxon>Pseudomonadati</taxon>
        <taxon>Gemmatimonadota</taxon>
        <taxon>Gemmatimonadia</taxon>
        <taxon>Gemmatimonadales</taxon>
        <taxon>Gemmatimonadaceae</taxon>
        <taxon>Roseisolibacter</taxon>
    </lineage>
</organism>
<feature type="region of interest" description="Disordered" evidence="1">
    <location>
        <begin position="1"/>
        <end position="115"/>
    </location>
</feature>
<feature type="compositionally biased region" description="Polar residues" evidence="1">
    <location>
        <begin position="59"/>
        <end position="68"/>
    </location>
</feature>
<protein>
    <submittedName>
        <fullName evidence="2">Uncharacterized protein</fullName>
    </submittedName>
</protein>
<evidence type="ECO:0000313" key="3">
    <source>
        <dbReference type="Proteomes" id="UP001161325"/>
    </source>
</evidence>
<comment type="caution">
    <text evidence="2">The sequence shown here is derived from an EMBL/GenBank/DDBJ whole genome shotgun (WGS) entry which is preliminary data.</text>
</comment>
<reference evidence="2" key="1">
    <citation type="submission" date="2022-08" db="EMBL/GenBank/DDBJ databases">
        <title>Draft genome sequencing of Roseisolibacter agri AW1220.</title>
        <authorList>
            <person name="Tobiishi Y."/>
            <person name="Tonouchi A."/>
        </authorList>
    </citation>
    <scope>NUCLEOTIDE SEQUENCE</scope>
    <source>
        <strain evidence="2">AW1220</strain>
    </source>
</reference>
<accession>A0AA37PZF3</accession>
<proteinExistence type="predicted"/>
<dbReference type="AlphaFoldDB" id="A0AA37PZF3"/>
<dbReference type="Proteomes" id="UP001161325">
    <property type="component" value="Unassembled WGS sequence"/>
</dbReference>
<name>A0AA37PZF3_9BACT</name>
<dbReference type="EMBL" id="BRXS01000001">
    <property type="protein sequence ID" value="GLC23599.1"/>
    <property type="molecule type" value="Genomic_DNA"/>
</dbReference>
<dbReference type="RefSeq" id="WP_284348035.1">
    <property type="nucleotide sequence ID" value="NZ_BRXS01000001.1"/>
</dbReference>
<keyword evidence="3" id="KW-1185">Reference proteome</keyword>
<gene>
    <name evidence="2" type="ORF">rosag_01120</name>
</gene>
<feature type="compositionally biased region" description="Basic and acidic residues" evidence="1">
    <location>
        <begin position="91"/>
        <end position="101"/>
    </location>
</feature>
<sequence>MKDDRKQNDRSQYTDTGFRDPDGRQGFGDDAGTRVGRPDGAESAHTAPRDAQLGDQVPGQPSTNTDPVSNGIEGSLTGDGSEGPAQSRVRAAAEDVERPDGSSRAGSADSRIDDL</sequence>
<evidence type="ECO:0000256" key="1">
    <source>
        <dbReference type="SAM" id="MobiDB-lite"/>
    </source>
</evidence>
<evidence type="ECO:0000313" key="2">
    <source>
        <dbReference type="EMBL" id="GLC23599.1"/>
    </source>
</evidence>